<comment type="caution">
    <text evidence="1">The sequence shown here is derived from an EMBL/GenBank/DDBJ whole genome shotgun (WGS) entry which is preliminary data.</text>
</comment>
<reference evidence="1" key="1">
    <citation type="journal article" date="2014" name="Front. Microbiol.">
        <title>High frequency of phylogenetically diverse reductive dehalogenase-homologous genes in deep subseafloor sedimentary metagenomes.</title>
        <authorList>
            <person name="Kawai M."/>
            <person name="Futagami T."/>
            <person name="Toyoda A."/>
            <person name="Takaki Y."/>
            <person name="Nishi S."/>
            <person name="Hori S."/>
            <person name="Arai W."/>
            <person name="Tsubouchi T."/>
            <person name="Morono Y."/>
            <person name="Uchiyama I."/>
            <person name="Ito T."/>
            <person name="Fujiyama A."/>
            <person name="Inagaki F."/>
            <person name="Takami H."/>
        </authorList>
    </citation>
    <scope>NUCLEOTIDE SEQUENCE</scope>
    <source>
        <strain evidence="1">Expedition CK06-06</strain>
    </source>
</reference>
<accession>X1IPE5</accession>
<evidence type="ECO:0000313" key="1">
    <source>
        <dbReference type="EMBL" id="GAH71125.1"/>
    </source>
</evidence>
<protein>
    <submittedName>
        <fullName evidence="1">Uncharacterized protein</fullName>
    </submittedName>
</protein>
<gene>
    <name evidence="1" type="ORF">S03H2_49273</name>
</gene>
<organism evidence="1">
    <name type="scientific">marine sediment metagenome</name>
    <dbReference type="NCBI Taxonomy" id="412755"/>
    <lineage>
        <taxon>unclassified sequences</taxon>
        <taxon>metagenomes</taxon>
        <taxon>ecological metagenomes</taxon>
    </lineage>
</organism>
<proteinExistence type="predicted"/>
<name>X1IPE5_9ZZZZ</name>
<sequence>MAIDNDSKCLIHIDDGNPDEILICFEDLGKGTSVTNFSEQLATEIVALKSYDPRKCSFFEYYGKRPEEADKIEYKWHGKIASEPKWKPIKPLKSADLFWK</sequence>
<dbReference type="EMBL" id="BARU01031125">
    <property type="protein sequence ID" value="GAH71125.1"/>
    <property type="molecule type" value="Genomic_DNA"/>
</dbReference>
<dbReference type="AlphaFoldDB" id="X1IPE5"/>